<protein>
    <recommendedName>
        <fullName evidence="3">N-acetyltransferase domain-containing protein</fullName>
    </recommendedName>
</protein>
<dbReference type="Pfam" id="PF00583">
    <property type="entry name" value="Acetyltransf_1"/>
    <property type="match status" value="1"/>
</dbReference>
<dbReference type="InterPro" id="IPR000182">
    <property type="entry name" value="GNAT_dom"/>
</dbReference>
<reference evidence="5" key="1">
    <citation type="submission" date="2016-09" db="EMBL/GenBank/DDBJ databases">
        <title>Draft genome sequence of a novel species of the family Streptococcaceae isolated from flowers.</title>
        <authorList>
            <person name="Chuah L.-O."/>
            <person name="Yap K.-P."/>
            <person name="Thong K.L."/>
            <person name="Liong M.T."/>
            <person name="Ahmad R."/>
            <person name="Rusul G."/>
        </authorList>
    </citation>
    <scope>NUCLEOTIDE SEQUENCE [LARGE SCALE GENOMIC DNA]</scope>
    <source>
        <strain evidence="5">DF1</strain>
    </source>
</reference>
<dbReference type="Proteomes" id="UP000178622">
    <property type="component" value="Unassembled WGS sequence"/>
</dbReference>
<evidence type="ECO:0000313" key="5">
    <source>
        <dbReference type="Proteomes" id="UP000178622"/>
    </source>
</evidence>
<comment type="caution">
    <text evidence="4">The sequence shown here is derived from an EMBL/GenBank/DDBJ whole genome shotgun (WGS) entry which is preliminary data.</text>
</comment>
<sequence length="162" mass="19200">MKIDYRLACIGDEDAISKVHVDSWREAYVGIVNQEFLDNLKYEDRKKMWINNLKYSDLPIYLAVDDEDNIIGFSSIEIRDGKFYLATLYLLKKYHKNGIGQILLDQVINYAESKKYQEVYLEVLAENPTVSFYQKNNFKIVDSKFFTRSDEEVEEYVMKFDL</sequence>
<name>A0A1E8GMN4_9LACT</name>
<organism evidence="4 5">
    <name type="scientific">Floricoccus tropicus</name>
    <dbReference type="NCBI Taxonomy" id="1859473"/>
    <lineage>
        <taxon>Bacteria</taxon>
        <taxon>Bacillati</taxon>
        <taxon>Bacillota</taxon>
        <taxon>Bacilli</taxon>
        <taxon>Lactobacillales</taxon>
        <taxon>Streptococcaceae</taxon>
        <taxon>Floricoccus</taxon>
    </lineage>
</organism>
<evidence type="ECO:0000313" key="4">
    <source>
        <dbReference type="EMBL" id="OFI49504.1"/>
    </source>
</evidence>
<dbReference type="CDD" id="cd04301">
    <property type="entry name" value="NAT_SF"/>
    <property type="match status" value="1"/>
</dbReference>
<evidence type="ECO:0000256" key="1">
    <source>
        <dbReference type="ARBA" id="ARBA00022679"/>
    </source>
</evidence>
<gene>
    <name evidence="4" type="ORF">BG261_02685</name>
</gene>
<keyword evidence="5" id="KW-1185">Reference proteome</keyword>
<accession>A0A1E8GMN4</accession>
<dbReference type="InterPro" id="IPR016181">
    <property type="entry name" value="Acyl_CoA_acyltransferase"/>
</dbReference>
<dbReference type="PROSITE" id="PS51186">
    <property type="entry name" value="GNAT"/>
    <property type="match status" value="1"/>
</dbReference>
<dbReference type="OrthoDB" id="5292888at2"/>
<feature type="domain" description="N-acetyltransferase" evidence="3">
    <location>
        <begin position="3"/>
        <end position="162"/>
    </location>
</feature>
<dbReference type="PANTHER" id="PTHR43800">
    <property type="entry name" value="PEPTIDYL-LYSINE N-ACETYLTRANSFERASE YJAB"/>
    <property type="match status" value="1"/>
</dbReference>
<dbReference type="AlphaFoldDB" id="A0A1E8GMN4"/>
<proteinExistence type="predicted"/>
<dbReference type="GO" id="GO:0016747">
    <property type="term" value="F:acyltransferase activity, transferring groups other than amino-acyl groups"/>
    <property type="evidence" value="ECO:0007669"/>
    <property type="project" value="InterPro"/>
</dbReference>
<keyword evidence="1" id="KW-0808">Transferase</keyword>
<dbReference type="RefSeq" id="WP_070792021.1">
    <property type="nucleotide sequence ID" value="NZ_MKIR01000012.1"/>
</dbReference>
<dbReference type="EMBL" id="MKIR01000012">
    <property type="protein sequence ID" value="OFI49504.1"/>
    <property type="molecule type" value="Genomic_DNA"/>
</dbReference>
<dbReference type="SUPFAM" id="SSF55729">
    <property type="entry name" value="Acyl-CoA N-acyltransferases (Nat)"/>
    <property type="match status" value="1"/>
</dbReference>
<evidence type="ECO:0000259" key="3">
    <source>
        <dbReference type="PROSITE" id="PS51186"/>
    </source>
</evidence>
<evidence type="ECO:0000256" key="2">
    <source>
        <dbReference type="ARBA" id="ARBA00023315"/>
    </source>
</evidence>
<dbReference type="STRING" id="1859473.BG261_02685"/>
<dbReference type="PANTHER" id="PTHR43800:SF1">
    <property type="entry name" value="PEPTIDYL-LYSINE N-ACETYLTRANSFERASE YJAB"/>
    <property type="match status" value="1"/>
</dbReference>
<keyword evidence="2" id="KW-0012">Acyltransferase</keyword>
<dbReference type="Gene3D" id="3.40.630.30">
    <property type="match status" value="1"/>
</dbReference>